<dbReference type="PANTHER" id="PTHR43547">
    <property type="entry name" value="TWO-COMPONENT HISTIDINE KINASE"/>
    <property type="match status" value="1"/>
</dbReference>
<protein>
    <submittedName>
        <fullName evidence="2">Response regulator containing a CheY-like receiver domain and a GGDEF domain protein</fullName>
    </submittedName>
</protein>
<keyword evidence="3" id="KW-1185">Reference proteome</keyword>
<keyword evidence="1" id="KW-0597">Phosphoprotein</keyword>
<gene>
    <name evidence="2" type="ORF">JCM21142_3891</name>
</gene>
<dbReference type="Proteomes" id="UP000019402">
    <property type="component" value="Unassembled WGS sequence"/>
</dbReference>
<organism evidence="2 3">
    <name type="scientific">Saccharicrinis fermentans DSM 9555 = JCM 21142</name>
    <dbReference type="NCBI Taxonomy" id="869213"/>
    <lineage>
        <taxon>Bacteria</taxon>
        <taxon>Pseudomonadati</taxon>
        <taxon>Bacteroidota</taxon>
        <taxon>Bacteroidia</taxon>
        <taxon>Marinilabiliales</taxon>
        <taxon>Marinilabiliaceae</taxon>
        <taxon>Saccharicrinis</taxon>
    </lineage>
</organism>
<evidence type="ECO:0000313" key="3">
    <source>
        <dbReference type="Proteomes" id="UP000019402"/>
    </source>
</evidence>
<dbReference type="PANTHER" id="PTHR43547:SF2">
    <property type="entry name" value="HYBRID SIGNAL TRANSDUCTION HISTIDINE KINASE C"/>
    <property type="match status" value="1"/>
</dbReference>
<dbReference type="AlphaFoldDB" id="W7Y2Q1"/>
<dbReference type="InterPro" id="IPR011047">
    <property type="entry name" value="Quinoprotein_ADH-like_sf"/>
</dbReference>
<name>W7Y2Q1_9BACT</name>
<dbReference type="InterPro" id="IPR015943">
    <property type="entry name" value="WD40/YVTN_repeat-like_dom_sf"/>
</dbReference>
<comment type="caution">
    <text evidence="2">The sequence shown here is derived from an EMBL/GenBank/DDBJ whole genome shotgun (WGS) entry which is preliminary data.</text>
</comment>
<dbReference type="Pfam" id="PF07494">
    <property type="entry name" value="Reg_prop"/>
    <property type="match status" value="2"/>
</dbReference>
<accession>W7Y2Q1</accession>
<reference evidence="2 3" key="1">
    <citation type="journal article" date="2014" name="Genome Announc.">
        <title>Draft Genome Sequence of Cytophaga fermentans JCM 21142T, a Facultative Anaerobe Isolated from Marine Mud.</title>
        <authorList>
            <person name="Starns D."/>
            <person name="Oshima K."/>
            <person name="Suda W."/>
            <person name="Iino T."/>
            <person name="Yuki M."/>
            <person name="Inoue J."/>
            <person name="Kitamura K."/>
            <person name="Iida T."/>
            <person name="Darby A."/>
            <person name="Hattori M."/>
            <person name="Ohkuma M."/>
        </authorList>
    </citation>
    <scope>NUCLEOTIDE SEQUENCE [LARGE SCALE GENOMIC DNA]</scope>
    <source>
        <strain evidence="2 3">JCM 21142</strain>
    </source>
</reference>
<dbReference type="EMBL" id="BAMD01000007">
    <property type="protein sequence ID" value="GAF02262.1"/>
    <property type="molecule type" value="Genomic_DNA"/>
</dbReference>
<dbReference type="Gene3D" id="2.130.10.10">
    <property type="entry name" value="YVTN repeat-like/Quinoprotein amine dehydrogenase"/>
    <property type="match status" value="2"/>
</dbReference>
<dbReference type="STRING" id="869213.GCA_000517085_00719"/>
<sequence>MLQIRPLFSFFIFLNVFLLDGQNIRFDHLDINNGLSQNSAFCMDMDKNGYLWVGTLNGLNRYNGYSFEVFKPSLNKKGSLHGSLCVDLCADNQGNTWVVTRDGGLNKYDASRQEFVYYPDSLFKQLSSKYINSIQADNNNHIWLKANKGVLCFNPQDSTAAYLLQQHKIQDITLLPNGNIAAYGSFGIFEMLQNNDGTYTTVHRIHEAVNGIAFSNKNTVVLHPDRIAFYTDLQSPSDQHFLFADIKNHIPITVNPAICVDSTKIWIGGNDGLIQYEHTDNHIICHRHQYNAANPHSFRGYIVTKILKDSGGNLWIGTAKHGINFISKRNNAFKHFNWQQNHVTDQEIDLIRAICVSSQHEYWVGFDRRDLGIIHPDGRQTLITDYEDENGEKHPLRNVRAIFEDQTKNIWVAMLHGICIYNRKKTN</sequence>
<dbReference type="SUPFAM" id="SSF50998">
    <property type="entry name" value="Quinoprotein alcohol dehydrogenase-like"/>
    <property type="match status" value="1"/>
</dbReference>
<dbReference type="GO" id="GO:0000155">
    <property type="term" value="F:phosphorelay sensor kinase activity"/>
    <property type="evidence" value="ECO:0007669"/>
    <property type="project" value="TreeGrafter"/>
</dbReference>
<dbReference type="eggNOG" id="COG3292">
    <property type="taxonomic scope" value="Bacteria"/>
</dbReference>
<evidence type="ECO:0000313" key="2">
    <source>
        <dbReference type="EMBL" id="GAF02262.1"/>
    </source>
</evidence>
<dbReference type="InterPro" id="IPR011110">
    <property type="entry name" value="Reg_prop"/>
</dbReference>
<evidence type="ECO:0000256" key="1">
    <source>
        <dbReference type="ARBA" id="ARBA00022553"/>
    </source>
</evidence>
<proteinExistence type="predicted"/>